<dbReference type="InterPro" id="IPR011006">
    <property type="entry name" value="CheY-like_superfamily"/>
</dbReference>
<accession>A0ABT4KWG2</accession>
<dbReference type="Proteomes" id="UP001144341">
    <property type="component" value="Unassembled WGS sequence"/>
</dbReference>
<proteinExistence type="predicted"/>
<organism evidence="3 4">
    <name type="scientific">Pedobacter rhodius</name>
    <dbReference type="NCBI Taxonomy" id="3004098"/>
    <lineage>
        <taxon>Bacteria</taxon>
        <taxon>Pseudomonadati</taxon>
        <taxon>Bacteroidota</taxon>
        <taxon>Sphingobacteriia</taxon>
        <taxon>Sphingobacteriales</taxon>
        <taxon>Sphingobacteriaceae</taxon>
        <taxon>Pedobacter</taxon>
    </lineage>
</organism>
<keyword evidence="4" id="KW-1185">Reference proteome</keyword>
<evidence type="ECO:0000313" key="3">
    <source>
        <dbReference type="EMBL" id="MCZ4223257.1"/>
    </source>
</evidence>
<dbReference type="InterPro" id="IPR001789">
    <property type="entry name" value="Sig_transdc_resp-reg_receiver"/>
</dbReference>
<evidence type="ECO:0000259" key="2">
    <source>
        <dbReference type="PROSITE" id="PS50110"/>
    </source>
</evidence>
<evidence type="ECO:0000313" key="4">
    <source>
        <dbReference type="Proteomes" id="UP001144341"/>
    </source>
</evidence>
<gene>
    <name evidence="3" type="ORF">O0931_08090</name>
</gene>
<reference evidence="3" key="1">
    <citation type="submission" date="2022-12" db="EMBL/GenBank/DDBJ databases">
        <title>Genome sequence of SJ11.</title>
        <authorList>
            <person name="Woo H."/>
        </authorList>
    </citation>
    <scope>NUCLEOTIDE SEQUENCE</scope>
    <source>
        <strain evidence="3">SJ11</strain>
    </source>
</reference>
<dbReference type="EMBL" id="JAPWGL010000002">
    <property type="protein sequence ID" value="MCZ4223257.1"/>
    <property type="molecule type" value="Genomic_DNA"/>
</dbReference>
<dbReference type="CDD" id="cd00156">
    <property type="entry name" value="REC"/>
    <property type="match status" value="1"/>
</dbReference>
<feature type="domain" description="Response regulatory" evidence="2">
    <location>
        <begin position="1"/>
        <end position="112"/>
    </location>
</feature>
<dbReference type="Gene3D" id="3.40.50.2300">
    <property type="match status" value="1"/>
</dbReference>
<dbReference type="RefSeq" id="WP_269415055.1">
    <property type="nucleotide sequence ID" value="NZ_JAPWGL010000002.1"/>
</dbReference>
<sequence length="144" mass="16048">MIIDNDPKSVRILSNYIKKIGGFEIIELSSGIDGIKQISASSLKLDLLIMGIRGYDSSVFEIAVKLRHFVKIIIICGEESKCALDVFQAGGDLFMMKPIIFSKFCSEVIRLLGKEMIPHIPNTCLSQQGNIIRIPVRFTDNSKT</sequence>
<dbReference type="SUPFAM" id="SSF52172">
    <property type="entry name" value="CheY-like"/>
    <property type="match status" value="1"/>
</dbReference>
<dbReference type="PROSITE" id="PS50110">
    <property type="entry name" value="RESPONSE_REGULATORY"/>
    <property type="match status" value="1"/>
</dbReference>
<protein>
    <submittedName>
        <fullName evidence="3">Response regulator</fullName>
    </submittedName>
</protein>
<name>A0ABT4KWG2_9SPHI</name>
<comment type="caution">
    <text evidence="1">Lacks conserved residue(s) required for the propagation of feature annotation.</text>
</comment>
<evidence type="ECO:0000256" key="1">
    <source>
        <dbReference type="PROSITE-ProRule" id="PRU00169"/>
    </source>
</evidence>
<comment type="caution">
    <text evidence="3">The sequence shown here is derived from an EMBL/GenBank/DDBJ whole genome shotgun (WGS) entry which is preliminary data.</text>
</comment>